<organism evidence="1 2">
    <name type="scientific">Caulobacter phage Ccr32</name>
    <dbReference type="NCBI Taxonomy" id="1959738"/>
    <lineage>
        <taxon>Viruses</taxon>
        <taxon>Duplodnaviria</taxon>
        <taxon>Heunggongvirae</taxon>
        <taxon>Uroviricota</taxon>
        <taxon>Caudoviricetes</taxon>
        <taxon>Jeanschmidtviridae</taxon>
        <taxon>Shapirovirus</taxon>
        <taxon>Shapirovirus cbk</taxon>
    </lineage>
</organism>
<evidence type="ECO:0000313" key="1">
    <source>
        <dbReference type="EMBL" id="ARB15100.1"/>
    </source>
</evidence>
<dbReference type="EMBL" id="KY555146">
    <property type="protein sequence ID" value="ARB15100.1"/>
    <property type="molecule type" value="Genomic_DNA"/>
</dbReference>
<proteinExistence type="predicted"/>
<name>A0A1V0EDV6_9CAUD</name>
<dbReference type="Proteomes" id="UP000222485">
    <property type="component" value="Genome"/>
</dbReference>
<accession>A0A1V0EDV6</accession>
<reference evidence="2" key="1">
    <citation type="journal article" date="2017" name="Curr. Microbiol.">
        <title>Genomic Diversity of Type B3 Bacteriophages of Caulobacter crescentus.</title>
        <authorList>
            <person name="Ash K.T."/>
            <person name="Drake K.M."/>
            <person name="Gibbs W.S."/>
            <person name="Ely B."/>
        </authorList>
    </citation>
    <scope>NUCLEOTIDE SEQUENCE [LARGE SCALE GENOMIC DNA]</scope>
</reference>
<protein>
    <submittedName>
        <fullName evidence="1">Uncharacterized protein</fullName>
    </submittedName>
</protein>
<sequence length="106" mass="11893">MLLRLDKAPRTFDFRPAKQGWGHALHASTFKIAPPRKVKRGWFRKSLLIDRASVMVHCQGPRLDDTVIYEAQSGKIRTCVIVGIEPAIGVDDMYTLTLEMAPEDAA</sequence>
<gene>
    <name evidence="1" type="ORF">Ccr32_gp182</name>
</gene>
<evidence type="ECO:0000313" key="2">
    <source>
        <dbReference type="Proteomes" id="UP000222485"/>
    </source>
</evidence>